<dbReference type="RefSeq" id="WP_229642944.1">
    <property type="nucleotide sequence ID" value="NZ_JADWDC010000123.1"/>
</dbReference>
<dbReference type="NCBIfam" id="TIGR02807">
    <property type="entry name" value="cas6_cmx6"/>
    <property type="match status" value="1"/>
</dbReference>
<organism evidence="1 2">
    <name type="scientific">Waterburya agarophytonicola KI4</name>
    <dbReference type="NCBI Taxonomy" id="2874699"/>
    <lineage>
        <taxon>Bacteria</taxon>
        <taxon>Bacillati</taxon>
        <taxon>Cyanobacteriota</taxon>
        <taxon>Cyanophyceae</taxon>
        <taxon>Pleurocapsales</taxon>
        <taxon>Hyellaceae</taxon>
        <taxon>Waterburya</taxon>
        <taxon>Waterburya agarophytonicola</taxon>
    </lineage>
</organism>
<name>A0A964FIF5_9CYAN</name>
<reference evidence="1" key="1">
    <citation type="journal article" date="2021" name="Antonie Van Leeuwenhoek">
        <title>Draft genome and description of Waterburya agarophytonicola gen. nov. sp. nov. (Pleurocapsales, Cyanobacteria): a seaweed symbiont.</title>
        <authorList>
            <person name="Bonthond G."/>
            <person name="Shalygin S."/>
            <person name="Bayer T."/>
            <person name="Weinberger F."/>
        </authorList>
    </citation>
    <scope>NUCLEOTIDE SEQUENCE</scope>
    <source>
        <strain evidence="1">KI4</strain>
    </source>
</reference>
<accession>A0A964FIF5</accession>
<proteinExistence type="predicted"/>
<dbReference type="AlphaFoldDB" id="A0A964FIF5"/>
<dbReference type="Pfam" id="PF09559">
    <property type="entry name" value="Cas6"/>
    <property type="match status" value="1"/>
</dbReference>
<evidence type="ECO:0000313" key="1">
    <source>
        <dbReference type="EMBL" id="MCC0179847.1"/>
    </source>
</evidence>
<dbReference type="Proteomes" id="UP000729733">
    <property type="component" value="Unassembled WGS sequence"/>
</dbReference>
<sequence length="216" mass="24437">MAIAQVGREEQQENIELIQNPYIELAFPVIGQSLPIDHGYQLYSALKYKLMQLKDWDEVSIKTISGKLDRNTRNQLNLTDRSKLLIRLPSEKVPFVYTFSGKSLTIGKHKIRLGIPEMNFLQPKSRLRSHIVVIRGYEEPNGFLEAAKRQIEILNIKTDLKLIAKKDGTPKPKTIRVKQILVGFGIEANNLSESDSIILQEKGLGGKHKMGCGVFV</sequence>
<comment type="caution">
    <text evidence="1">The sequence shown here is derived from an EMBL/GenBank/DDBJ whole genome shotgun (WGS) entry which is preliminary data.</text>
</comment>
<keyword evidence="2" id="KW-1185">Reference proteome</keyword>
<dbReference type="InterPro" id="IPR014174">
    <property type="entry name" value="CRISPR-assoc_prot_Cas6/Cmx6"/>
</dbReference>
<protein>
    <submittedName>
        <fullName evidence="1">Type I-MYXAN CRISPR-associated protein Cas6/Cmx6</fullName>
    </submittedName>
</protein>
<evidence type="ECO:0000313" key="2">
    <source>
        <dbReference type="Proteomes" id="UP000729733"/>
    </source>
</evidence>
<dbReference type="EMBL" id="JADWDC010000123">
    <property type="protein sequence ID" value="MCC0179847.1"/>
    <property type="molecule type" value="Genomic_DNA"/>
</dbReference>
<gene>
    <name evidence="1" type="primary">cas6</name>
    <name evidence="1" type="ORF">I4641_23190</name>
</gene>